<dbReference type="InterPro" id="IPR002169">
    <property type="entry name" value="Peptidase_M9A/M9B"/>
</dbReference>
<keyword evidence="6" id="KW-0645">Protease</keyword>
<evidence type="ECO:0000256" key="1">
    <source>
        <dbReference type="ARBA" id="ARBA00000424"/>
    </source>
</evidence>
<sequence length="781" mass="84811">MRSFRMSAANARRVPALGTALFLAIGLFAPQSVAAPAGTAPAATVVPVDAGSAATSPKGIPFPKSPGSRNYDPYGSPAKNSGAQSAQQDAPAPEAGAAAKGLAAASPWDPCPPNLSAVINATGSALIQELKNLPRPACVWKLFELNATDSAVAFNESKMVAVANAMRDTAVGYPGDNSTSIGQLVAYLRAGYFKKEQYPAALGAYGPAVDQAAAGGLDAYFAAPRSKDVTNANGELLVEIIKVVGQSHSAGRNLGQIKWLLDNYKGTWPQWMIDSLYELDWVVKEAFEAKNDAAGWKAALKADPSAFDTWLGFITRNDRTLNRVDVVTTIGRHLGYFLSVPEFRDRTKPVLKDLIHRYPHTGPTAGLTMGLAWATREFDKGNCATYNICDLSTRLMPVILPTQHECSPNLKIRAQDMSPGQLDATCENLLNQDPYFHKIIGDKGAVPGDVNTNLEVVVFDNSDEYGWYAWAFYDIDVDNGGMYEEGNPVVAGNQARFIAHEDPWERPDFSIWNLNHEYTHYLDGRYTMGGDFEASQTTPTIWWVEGIAENISFGYRNERNSKAIAEAGEKTYKLSQLFDTVYDDTLSGDTNTIRVYRWGWLATRYMLQEHRADVDAVLAKYRAGDWNGARTILKQDIGTRYDAGFDAWLDACASNDCGPLPDAPTGPVDPATPVCTNADTRQFDNNCRRDNLTATTGNYSYHFVNLPAGVKTLTITSSGGTGNADLYYGDTWATTSAYQSKSTNAGNGETLTITNPPAGWNFFSLAAQQDFAGATLSVQYQ</sequence>
<evidence type="ECO:0000256" key="3">
    <source>
        <dbReference type="ARBA" id="ARBA00004613"/>
    </source>
</evidence>
<dbReference type="RefSeq" id="WP_344344098.1">
    <property type="nucleotide sequence ID" value="NZ_BAAAKJ010000425.1"/>
</dbReference>
<evidence type="ECO:0000256" key="6">
    <source>
        <dbReference type="ARBA" id="ARBA00022670"/>
    </source>
</evidence>
<keyword evidence="7" id="KW-0479">Metal-binding</keyword>
<evidence type="ECO:0000256" key="7">
    <source>
        <dbReference type="ARBA" id="ARBA00022723"/>
    </source>
</evidence>
<evidence type="ECO:0000256" key="5">
    <source>
        <dbReference type="ARBA" id="ARBA00022525"/>
    </source>
</evidence>
<proteinExistence type="predicted"/>
<dbReference type="InterPro" id="IPR007280">
    <property type="entry name" value="Peptidase_C_arc/bac"/>
</dbReference>
<feature type="compositionally biased region" description="Low complexity" evidence="13">
    <location>
        <begin position="86"/>
        <end position="98"/>
    </location>
</feature>
<evidence type="ECO:0000256" key="13">
    <source>
        <dbReference type="SAM" id="MobiDB-lite"/>
    </source>
</evidence>
<keyword evidence="12" id="KW-0865">Zymogen</keyword>
<feature type="domain" description="Peptidase M9 collagenase N-terminal" evidence="16">
    <location>
        <begin position="120"/>
        <end position="270"/>
    </location>
</feature>
<gene>
    <name evidence="17" type="ORF">GCM10009639_64120</name>
</gene>
<accession>A0ABN1YGD7</accession>
<evidence type="ECO:0000256" key="10">
    <source>
        <dbReference type="ARBA" id="ARBA00022833"/>
    </source>
</evidence>
<evidence type="ECO:0000256" key="2">
    <source>
        <dbReference type="ARBA" id="ARBA00001947"/>
    </source>
</evidence>
<dbReference type="Pfam" id="PF04151">
    <property type="entry name" value="PPC"/>
    <property type="match status" value="1"/>
</dbReference>
<evidence type="ECO:0000313" key="17">
    <source>
        <dbReference type="EMBL" id="GAA1412088.1"/>
    </source>
</evidence>
<keyword evidence="18" id="KW-1185">Reference proteome</keyword>
<dbReference type="PRINTS" id="PR00931">
    <property type="entry name" value="MICOLLPTASE"/>
</dbReference>
<dbReference type="Gene3D" id="2.60.120.380">
    <property type="match status" value="1"/>
</dbReference>
<comment type="subcellular location">
    <subcellularLocation>
        <location evidence="3">Secreted</location>
    </subcellularLocation>
</comment>
<dbReference type="Gene3D" id="3.40.30.160">
    <property type="entry name" value="Collagenase ColT, N-terminal domain"/>
    <property type="match status" value="1"/>
</dbReference>
<keyword evidence="10" id="KW-0862">Zinc</keyword>
<comment type="cofactor">
    <cofactor evidence="2">
        <name>Zn(2+)</name>
        <dbReference type="ChEBI" id="CHEBI:29105"/>
    </cofactor>
</comment>
<comment type="caution">
    <text evidence="17">The sequence shown here is derived from an EMBL/GenBank/DDBJ whole genome shotgun (WGS) entry which is preliminary data.</text>
</comment>
<keyword evidence="8 14" id="KW-0732">Signal</keyword>
<dbReference type="Pfam" id="PF01752">
    <property type="entry name" value="Peptidase_M9"/>
    <property type="match status" value="1"/>
</dbReference>
<dbReference type="PANTHER" id="PTHR13062">
    <property type="entry name" value="COLLAGENASE"/>
    <property type="match status" value="1"/>
</dbReference>
<dbReference type="Gene3D" id="1.10.390.20">
    <property type="match status" value="1"/>
</dbReference>
<evidence type="ECO:0000256" key="8">
    <source>
        <dbReference type="ARBA" id="ARBA00022729"/>
    </source>
</evidence>
<protein>
    <recommendedName>
        <fullName evidence="4">microbial collagenase</fullName>
        <ecNumber evidence="4">3.4.24.3</ecNumber>
    </recommendedName>
</protein>
<name>A0ABN1YGD7_9ACTN</name>
<evidence type="ECO:0000256" key="14">
    <source>
        <dbReference type="SAM" id="SignalP"/>
    </source>
</evidence>
<keyword evidence="11" id="KW-0482">Metalloprotease</keyword>
<evidence type="ECO:0000313" key="18">
    <source>
        <dbReference type="Proteomes" id="UP001499863"/>
    </source>
</evidence>
<dbReference type="Pfam" id="PF08453">
    <property type="entry name" value="Peptidase_M9_N"/>
    <property type="match status" value="1"/>
</dbReference>
<evidence type="ECO:0000256" key="11">
    <source>
        <dbReference type="ARBA" id="ARBA00023049"/>
    </source>
</evidence>
<dbReference type="InterPro" id="IPR013661">
    <property type="entry name" value="Peptidase_M9_N_dom"/>
</dbReference>
<reference evidence="17 18" key="1">
    <citation type="journal article" date="2019" name="Int. J. Syst. Evol. Microbiol.">
        <title>The Global Catalogue of Microorganisms (GCM) 10K type strain sequencing project: providing services to taxonomists for standard genome sequencing and annotation.</title>
        <authorList>
            <consortium name="The Broad Institute Genomics Platform"/>
            <consortium name="The Broad Institute Genome Sequencing Center for Infectious Disease"/>
            <person name="Wu L."/>
            <person name="Ma J."/>
        </authorList>
    </citation>
    <scope>NUCLEOTIDE SEQUENCE [LARGE SCALE GENOMIC DNA]</scope>
    <source>
        <strain evidence="17 18">JCM 12393</strain>
    </source>
</reference>
<evidence type="ECO:0000256" key="9">
    <source>
        <dbReference type="ARBA" id="ARBA00022801"/>
    </source>
</evidence>
<dbReference type="PANTHER" id="PTHR13062:SF9">
    <property type="entry name" value="MICROBIAL COLLAGENASE"/>
    <property type="match status" value="1"/>
</dbReference>
<keyword evidence="9" id="KW-0378">Hydrolase</keyword>
<organism evidence="17 18">
    <name type="scientific">Kitasatospora putterlickiae</name>
    <dbReference type="NCBI Taxonomy" id="221725"/>
    <lineage>
        <taxon>Bacteria</taxon>
        <taxon>Bacillati</taxon>
        <taxon>Actinomycetota</taxon>
        <taxon>Actinomycetes</taxon>
        <taxon>Kitasatosporales</taxon>
        <taxon>Streptomycetaceae</taxon>
        <taxon>Kitasatospora</taxon>
    </lineage>
</organism>
<evidence type="ECO:0000256" key="4">
    <source>
        <dbReference type="ARBA" id="ARBA00012653"/>
    </source>
</evidence>
<evidence type="ECO:0000259" key="15">
    <source>
        <dbReference type="Pfam" id="PF04151"/>
    </source>
</evidence>
<feature type="chain" id="PRO_5046411682" description="microbial collagenase" evidence="14">
    <location>
        <begin position="35"/>
        <end position="781"/>
    </location>
</feature>
<comment type="catalytic activity">
    <reaction evidence="1">
        <text>Digestion of native collagen in the triple helical region at Xaa-|-Gly bonds. With synthetic peptides, a preference is shown for Gly at P3 and P1', Pro and Ala at P2 and P2', and hydroxyproline, Ala or Arg at P3'.</text>
        <dbReference type="EC" id="3.4.24.3"/>
    </reaction>
</comment>
<dbReference type="EMBL" id="BAAAKJ010000425">
    <property type="protein sequence ID" value="GAA1412088.1"/>
    <property type="molecule type" value="Genomic_DNA"/>
</dbReference>
<evidence type="ECO:0000259" key="16">
    <source>
        <dbReference type="Pfam" id="PF08453"/>
    </source>
</evidence>
<feature type="signal peptide" evidence="14">
    <location>
        <begin position="1"/>
        <end position="34"/>
    </location>
</feature>
<feature type="domain" description="Peptidase C-terminal archaeal/bacterial" evidence="15">
    <location>
        <begin position="701"/>
        <end position="763"/>
    </location>
</feature>
<dbReference type="Proteomes" id="UP001499863">
    <property type="component" value="Unassembled WGS sequence"/>
</dbReference>
<keyword evidence="5" id="KW-0964">Secreted</keyword>
<evidence type="ECO:0000256" key="12">
    <source>
        <dbReference type="ARBA" id="ARBA00023145"/>
    </source>
</evidence>
<feature type="region of interest" description="Disordered" evidence="13">
    <location>
        <begin position="53"/>
        <end position="98"/>
    </location>
</feature>
<dbReference type="EC" id="3.4.24.3" evidence="4"/>